<accession>A0AA88ALA1</accession>
<comment type="caution">
    <text evidence="3">The sequence shown here is derived from an EMBL/GenBank/DDBJ whole genome shotgun (WGS) entry which is preliminary data.</text>
</comment>
<dbReference type="InterPro" id="IPR052929">
    <property type="entry name" value="RNase_H-like_EbsB-rel"/>
</dbReference>
<dbReference type="GO" id="GO:0004523">
    <property type="term" value="F:RNA-DNA hybrid ribonuclease activity"/>
    <property type="evidence" value="ECO:0007669"/>
    <property type="project" value="InterPro"/>
</dbReference>
<dbReference type="Pfam" id="PF13966">
    <property type="entry name" value="zf-RVT"/>
    <property type="match status" value="1"/>
</dbReference>
<reference evidence="3" key="1">
    <citation type="submission" date="2023-07" db="EMBL/GenBank/DDBJ databases">
        <title>draft genome sequence of fig (Ficus carica).</title>
        <authorList>
            <person name="Takahashi T."/>
            <person name="Nishimura K."/>
        </authorList>
    </citation>
    <scope>NUCLEOTIDE SEQUENCE</scope>
</reference>
<sequence>MSATDMTGDLATGGRCSSLARGSSGVVATSRRLFGDSRDSPLQQGDIAFQSLTLNFARRRSLFHGDFDGDGTTRTASRRRRCFDKDGGCCQVSGVSGWRRRSDNVELFSSIPLGNGGGSDGWDLHFDSKGIYRVRSGYRVAIDSRKQTSLKLSSPDSKWWRLLWRLKIPPKVRIFIWRCFHDLLPTMFSLKHRGSDVWLPFWPGELKLNVDAVMISSANFVGVGGVVRDHNRFVCAAFAITIPGSFGSFIAECIAFREGLAFVRDLELRVHVVESNALNVITAVQCVPSLDDTDVVLDNVQFLFVWMIYAADGRCMGQGLVLGVKVALKMPTEDAFDFRAQMCALVNAVLR</sequence>
<dbReference type="Proteomes" id="UP001187192">
    <property type="component" value="Unassembled WGS sequence"/>
</dbReference>
<dbReference type="PANTHER" id="PTHR47074">
    <property type="entry name" value="BNAC02G40300D PROTEIN"/>
    <property type="match status" value="1"/>
</dbReference>
<dbReference type="AlphaFoldDB" id="A0AA88ALA1"/>
<dbReference type="InterPro" id="IPR002156">
    <property type="entry name" value="RNaseH_domain"/>
</dbReference>
<dbReference type="InterPro" id="IPR026960">
    <property type="entry name" value="RVT-Znf"/>
</dbReference>
<dbReference type="GO" id="GO:0003676">
    <property type="term" value="F:nucleic acid binding"/>
    <property type="evidence" value="ECO:0007669"/>
    <property type="project" value="InterPro"/>
</dbReference>
<organism evidence="3 4">
    <name type="scientific">Ficus carica</name>
    <name type="common">Common fig</name>
    <dbReference type="NCBI Taxonomy" id="3494"/>
    <lineage>
        <taxon>Eukaryota</taxon>
        <taxon>Viridiplantae</taxon>
        <taxon>Streptophyta</taxon>
        <taxon>Embryophyta</taxon>
        <taxon>Tracheophyta</taxon>
        <taxon>Spermatophyta</taxon>
        <taxon>Magnoliopsida</taxon>
        <taxon>eudicotyledons</taxon>
        <taxon>Gunneridae</taxon>
        <taxon>Pentapetalae</taxon>
        <taxon>rosids</taxon>
        <taxon>fabids</taxon>
        <taxon>Rosales</taxon>
        <taxon>Moraceae</taxon>
        <taxon>Ficeae</taxon>
        <taxon>Ficus</taxon>
    </lineage>
</organism>
<dbReference type="PANTHER" id="PTHR47074:SF11">
    <property type="entry name" value="REVERSE TRANSCRIPTASE-LIKE PROTEIN"/>
    <property type="match status" value="1"/>
</dbReference>
<name>A0AA88ALA1_FICCA</name>
<feature type="domain" description="RNase H type-1" evidence="1">
    <location>
        <begin position="209"/>
        <end position="287"/>
    </location>
</feature>
<proteinExistence type="predicted"/>
<evidence type="ECO:0000259" key="2">
    <source>
        <dbReference type="Pfam" id="PF13966"/>
    </source>
</evidence>
<keyword evidence="4" id="KW-1185">Reference proteome</keyword>
<evidence type="ECO:0000313" key="4">
    <source>
        <dbReference type="Proteomes" id="UP001187192"/>
    </source>
</evidence>
<dbReference type="EMBL" id="BTGU01000051">
    <property type="protein sequence ID" value="GMN54500.1"/>
    <property type="molecule type" value="Genomic_DNA"/>
</dbReference>
<dbReference type="Pfam" id="PF13456">
    <property type="entry name" value="RVT_3"/>
    <property type="match status" value="1"/>
</dbReference>
<evidence type="ECO:0000259" key="1">
    <source>
        <dbReference type="Pfam" id="PF13456"/>
    </source>
</evidence>
<gene>
    <name evidence="3" type="ORF">TIFTF001_023624</name>
</gene>
<protein>
    <submittedName>
        <fullName evidence="3">Uncharacterized protein</fullName>
    </submittedName>
</protein>
<evidence type="ECO:0000313" key="3">
    <source>
        <dbReference type="EMBL" id="GMN54500.1"/>
    </source>
</evidence>
<feature type="domain" description="Reverse transcriptase zinc-binding" evidence="2">
    <location>
        <begin position="133"/>
        <end position="195"/>
    </location>
</feature>